<keyword evidence="3" id="KW-1185">Reference proteome</keyword>
<dbReference type="PANTHER" id="PTHR40061:SF1">
    <property type="entry name" value="SPORULATION PROTEIN YLMC-RELATED"/>
    <property type="match status" value="1"/>
</dbReference>
<evidence type="ECO:0000259" key="1">
    <source>
        <dbReference type="Pfam" id="PF05239"/>
    </source>
</evidence>
<dbReference type="RefSeq" id="WP_347435848.1">
    <property type="nucleotide sequence ID" value="NZ_CP089291.1"/>
</dbReference>
<dbReference type="Proteomes" id="UP000830167">
    <property type="component" value="Chromosome"/>
</dbReference>
<feature type="domain" description="PRC-barrel" evidence="1">
    <location>
        <begin position="2"/>
        <end position="75"/>
    </location>
</feature>
<name>A0ABY4CI96_9BACL</name>
<dbReference type="InterPro" id="IPR014238">
    <property type="entry name" value="Spore_YlmC/YmxH"/>
</dbReference>
<accession>A0ABY4CI96</accession>
<reference evidence="2" key="1">
    <citation type="submission" date="2021-12" db="EMBL/GenBank/DDBJ databases">
        <title>Alicyclobacillaceae gen. nov., sp. nov., isolated from chalcocite enrichment system.</title>
        <authorList>
            <person name="Jiang Z."/>
        </authorList>
    </citation>
    <scope>NUCLEOTIDE SEQUENCE</scope>
    <source>
        <strain evidence="2">MYW30-H2</strain>
    </source>
</reference>
<gene>
    <name evidence="2" type="ORF">LSG31_14740</name>
</gene>
<dbReference type="PANTHER" id="PTHR40061">
    <property type="entry name" value="SPORULATION PROTEIN YLMC-RELATED"/>
    <property type="match status" value="1"/>
</dbReference>
<dbReference type="InterPro" id="IPR011033">
    <property type="entry name" value="PRC_barrel-like_sf"/>
</dbReference>
<proteinExistence type="predicted"/>
<dbReference type="InterPro" id="IPR027275">
    <property type="entry name" value="PRC-brl_dom"/>
</dbReference>
<sequence>MMKASELQTKDVVSVGDGRKLGTVGDLDIDLETGMIRAIIVPGPTRFFGFLANGEDFVIPWHQIVRIGQDVVLVDMRNFQEINDNTFKQGNSSSGGF</sequence>
<dbReference type="SUPFAM" id="SSF50346">
    <property type="entry name" value="PRC-barrel domain"/>
    <property type="match status" value="1"/>
</dbReference>
<dbReference type="NCBIfam" id="TIGR02888">
    <property type="entry name" value="spore_YlmC_YmxH"/>
    <property type="match status" value="1"/>
</dbReference>
<evidence type="ECO:0000313" key="3">
    <source>
        <dbReference type="Proteomes" id="UP000830167"/>
    </source>
</evidence>
<dbReference type="Pfam" id="PF05239">
    <property type="entry name" value="PRC"/>
    <property type="match status" value="1"/>
</dbReference>
<evidence type="ECO:0000313" key="2">
    <source>
        <dbReference type="EMBL" id="UOF89167.1"/>
    </source>
</evidence>
<protein>
    <submittedName>
        <fullName evidence="2">YlmC/YmxH family sporulation protein</fullName>
    </submittedName>
</protein>
<organism evidence="2 3">
    <name type="scientific">Fodinisporobacter ferrooxydans</name>
    <dbReference type="NCBI Taxonomy" id="2901836"/>
    <lineage>
        <taxon>Bacteria</taxon>
        <taxon>Bacillati</taxon>
        <taxon>Bacillota</taxon>
        <taxon>Bacilli</taxon>
        <taxon>Bacillales</taxon>
        <taxon>Alicyclobacillaceae</taxon>
        <taxon>Fodinisporobacter</taxon>
    </lineage>
</organism>
<dbReference type="Gene3D" id="2.30.30.240">
    <property type="entry name" value="PRC-barrel domain"/>
    <property type="match status" value="1"/>
</dbReference>
<dbReference type="EMBL" id="CP089291">
    <property type="protein sequence ID" value="UOF89167.1"/>
    <property type="molecule type" value="Genomic_DNA"/>
</dbReference>